<reference evidence="6 7" key="1">
    <citation type="submission" date="2019-10" db="EMBL/GenBank/DDBJ databases">
        <title>Streptomyces sp. nov., a novel actinobacterium isolated from alkaline environment.</title>
        <authorList>
            <person name="Golinska P."/>
        </authorList>
    </citation>
    <scope>NUCLEOTIDE SEQUENCE [LARGE SCALE GENOMIC DNA]</scope>
    <source>
        <strain evidence="6 7">OF1</strain>
    </source>
</reference>
<accession>A0A5P0YJ88</accession>
<evidence type="ECO:0000313" key="6">
    <source>
        <dbReference type="EMBL" id="MQS00444.1"/>
    </source>
</evidence>
<name>A0A5P0YJ88_9ACTN</name>
<evidence type="ECO:0000313" key="9">
    <source>
        <dbReference type="Proteomes" id="UP000525686"/>
    </source>
</evidence>
<reference evidence="4" key="3">
    <citation type="journal article" name="Syst. Appl. Microbiol.">
        <title>Streptomyces alkaliterrae sp. nov., isolated from an alkaline soil, and emended descriptions of Streptomyces alkaliphilus, Streptomyces calidiresistens and Streptomyces durbertensis.</title>
        <authorList>
            <person name="Swiecimska M."/>
            <person name="Golinska P."/>
            <person name="Nouioui I."/>
            <person name="Wypij M."/>
            <person name="Rai M."/>
            <person name="Sangal V."/>
            <person name="Goodfellow M."/>
        </authorList>
    </citation>
    <scope>NUCLEOTIDE SEQUENCE</scope>
    <source>
        <strain evidence="4">OF3</strain>
        <strain evidence="5">OF8</strain>
    </source>
</reference>
<evidence type="ECO:0000313" key="7">
    <source>
        <dbReference type="Proteomes" id="UP000320857"/>
    </source>
</evidence>
<dbReference type="Gene3D" id="1.10.530.10">
    <property type="match status" value="1"/>
</dbReference>
<evidence type="ECO:0000313" key="4">
    <source>
        <dbReference type="EMBL" id="MBB1252080.1"/>
    </source>
</evidence>
<dbReference type="Proteomes" id="UP000320857">
    <property type="component" value="Unassembled WGS sequence"/>
</dbReference>
<dbReference type="EMBL" id="JABJWZ010000006">
    <property type="protein sequence ID" value="MBB1252080.1"/>
    <property type="molecule type" value="Genomic_DNA"/>
</dbReference>
<evidence type="ECO:0000259" key="3">
    <source>
        <dbReference type="Pfam" id="PF01464"/>
    </source>
</evidence>
<feature type="chain" id="PRO_5033858127" evidence="2">
    <location>
        <begin position="43"/>
        <end position="155"/>
    </location>
</feature>
<dbReference type="SUPFAM" id="SSF53955">
    <property type="entry name" value="Lysozyme-like"/>
    <property type="match status" value="1"/>
</dbReference>
<dbReference type="Proteomes" id="UP000525686">
    <property type="component" value="Unassembled WGS sequence"/>
</dbReference>
<keyword evidence="7" id="KW-1185">Reference proteome</keyword>
<dbReference type="EMBL" id="VJYK02000003">
    <property type="protein sequence ID" value="MQS00444.1"/>
    <property type="molecule type" value="Genomic_DNA"/>
</dbReference>
<dbReference type="EMBL" id="JABJXA010000120">
    <property type="protein sequence ID" value="MBB1260807.1"/>
    <property type="molecule type" value="Genomic_DNA"/>
</dbReference>
<dbReference type="OrthoDB" id="9766277at2"/>
<keyword evidence="2" id="KW-0732">Signal</keyword>
<dbReference type="Proteomes" id="UP000517765">
    <property type="component" value="Unassembled WGS sequence"/>
</dbReference>
<dbReference type="InterPro" id="IPR008258">
    <property type="entry name" value="Transglycosylase_SLT_dom_1"/>
</dbReference>
<organism evidence="6 7">
    <name type="scientific">Streptomyces alkaliterrae</name>
    <dbReference type="NCBI Taxonomy" id="2213162"/>
    <lineage>
        <taxon>Bacteria</taxon>
        <taxon>Bacillati</taxon>
        <taxon>Actinomycetota</taxon>
        <taxon>Actinomycetes</taxon>
        <taxon>Kitasatosporales</taxon>
        <taxon>Streptomycetaceae</taxon>
        <taxon>Streptomyces</taxon>
    </lineage>
</organism>
<reference evidence="8 9" key="2">
    <citation type="submission" date="2020-05" db="EMBL/GenBank/DDBJ databases">
        <title>Classification of alakaliphilic streptomycetes isolated from an alkaline soil next to Lonar Crater, India and a proposal for the recognition of Streptomyces alkaliterrae sp. nov.</title>
        <authorList>
            <person name="Golinska P."/>
        </authorList>
    </citation>
    <scope>NUCLEOTIDE SEQUENCE [LARGE SCALE GENOMIC DNA]</scope>
    <source>
        <strain evidence="9">OF3</strain>
        <strain evidence="8">OF8</strain>
    </source>
</reference>
<sequence>MPVLSALRLPRQPLGRRVVAAGAATVGAATLALSALSGQAQAAPAQGQPSAAQAAGAQSASAPRQAAQEIIDDQRQYTCFANIVERESGWDHTAQNPSSGAYGLVQALPGEKMASAGSDWRTNPATQIEWGVEYMKERYGSPCGAWSFWQQNHWY</sequence>
<dbReference type="Pfam" id="PF01464">
    <property type="entry name" value="SLT"/>
    <property type="match status" value="1"/>
</dbReference>
<evidence type="ECO:0000256" key="1">
    <source>
        <dbReference type="SAM" id="MobiDB-lite"/>
    </source>
</evidence>
<feature type="region of interest" description="Disordered" evidence="1">
    <location>
        <begin position="47"/>
        <end position="67"/>
    </location>
</feature>
<gene>
    <name evidence="6" type="ORF">FNX44_000815</name>
    <name evidence="4" type="ORF">H3146_01680</name>
    <name evidence="5" type="ORF">H3147_18545</name>
</gene>
<protein>
    <submittedName>
        <fullName evidence="6">Transglycosylase SLT domain-containing protein</fullName>
    </submittedName>
</protein>
<dbReference type="AlphaFoldDB" id="A0A5P0YJ88"/>
<feature type="domain" description="Transglycosylase SLT" evidence="3">
    <location>
        <begin position="77"/>
        <end position="144"/>
    </location>
</feature>
<evidence type="ECO:0000313" key="5">
    <source>
        <dbReference type="EMBL" id="MBB1260807.1"/>
    </source>
</evidence>
<feature type="signal peptide" evidence="2">
    <location>
        <begin position="1"/>
        <end position="42"/>
    </location>
</feature>
<evidence type="ECO:0000313" key="8">
    <source>
        <dbReference type="Proteomes" id="UP000517765"/>
    </source>
</evidence>
<evidence type="ECO:0000256" key="2">
    <source>
        <dbReference type="SAM" id="SignalP"/>
    </source>
</evidence>
<dbReference type="InterPro" id="IPR023346">
    <property type="entry name" value="Lysozyme-like_dom_sf"/>
</dbReference>
<comment type="caution">
    <text evidence="6">The sequence shown here is derived from an EMBL/GenBank/DDBJ whole genome shotgun (WGS) entry which is preliminary data.</text>
</comment>
<proteinExistence type="predicted"/>